<accession>A0A0G4HG56</accession>
<reference evidence="2" key="1">
    <citation type="submission" date="2014-11" db="EMBL/GenBank/DDBJ databases">
        <authorList>
            <person name="Otto D Thomas"/>
            <person name="Naeem Raeece"/>
        </authorList>
    </citation>
    <scope>NUCLEOTIDE SEQUENCE</scope>
</reference>
<proteinExistence type="predicted"/>
<protein>
    <submittedName>
        <fullName evidence="2">Uncharacterized protein</fullName>
    </submittedName>
</protein>
<feature type="compositionally biased region" description="Low complexity" evidence="1">
    <location>
        <begin position="27"/>
        <end position="39"/>
    </location>
</feature>
<organism evidence="2">
    <name type="scientific">Chromera velia CCMP2878</name>
    <dbReference type="NCBI Taxonomy" id="1169474"/>
    <lineage>
        <taxon>Eukaryota</taxon>
        <taxon>Sar</taxon>
        <taxon>Alveolata</taxon>
        <taxon>Colpodellida</taxon>
        <taxon>Chromeraceae</taxon>
        <taxon>Chromera</taxon>
    </lineage>
</organism>
<sequence>MQWGKAEVKTRFTPKKKTFKSSGMQCDPTTTTDTLPVTLANPSEATPEDVYTDSKDFREVDEMIERMKRAEQMLQSLTLKTAVEVELGVCTEEEEKTSF</sequence>
<gene>
    <name evidence="2" type="ORF">Cvel_27242</name>
</gene>
<feature type="region of interest" description="Disordered" evidence="1">
    <location>
        <begin position="18"/>
        <end position="50"/>
    </location>
</feature>
<dbReference type="AlphaFoldDB" id="A0A0G4HG56"/>
<evidence type="ECO:0000256" key="1">
    <source>
        <dbReference type="SAM" id="MobiDB-lite"/>
    </source>
</evidence>
<dbReference type="EMBL" id="CDMZ01002603">
    <property type="protein sequence ID" value="CEM43064.1"/>
    <property type="molecule type" value="Genomic_DNA"/>
</dbReference>
<evidence type="ECO:0000313" key="2">
    <source>
        <dbReference type="EMBL" id="CEM43064.1"/>
    </source>
</evidence>
<dbReference type="VEuPathDB" id="CryptoDB:Cvel_27242"/>
<name>A0A0G4HG56_9ALVE</name>